<feature type="region of interest" description="Disordered" evidence="1">
    <location>
        <begin position="1"/>
        <end position="27"/>
    </location>
</feature>
<dbReference type="AlphaFoldDB" id="A0A0A9HM90"/>
<reference evidence="2" key="1">
    <citation type="submission" date="2014-09" db="EMBL/GenBank/DDBJ databases">
        <authorList>
            <person name="Magalhaes I.L.F."/>
            <person name="Oliveira U."/>
            <person name="Santos F.R."/>
            <person name="Vidigal T.H.D.A."/>
            <person name="Brescovit A.D."/>
            <person name="Santos A.J."/>
        </authorList>
    </citation>
    <scope>NUCLEOTIDE SEQUENCE</scope>
    <source>
        <tissue evidence="2">Shoot tissue taken approximately 20 cm above the soil surface</tissue>
    </source>
</reference>
<accession>A0A0A9HM90</accession>
<evidence type="ECO:0000313" key="2">
    <source>
        <dbReference type="EMBL" id="JAE34003.1"/>
    </source>
</evidence>
<sequence>MTRRFYLKEASRNHHLQSSGTCLPKQT</sequence>
<name>A0A0A9HM90_ARUDO</name>
<proteinExistence type="predicted"/>
<reference evidence="2" key="2">
    <citation type="journal article" date="2015" name="Data Brief">
        <title>Shoot transcriptome of the giant reed, Arundo donax.</title>
        <authorList>
            <person name="Barrero R.A."/>
            <person name="Guerrero F.D."/>
            <person name="Moolhuijzen P."/>
            <person name="Goolsby J.A."/>
            <person name="Tidwell J."/>
            <person name="Bellgard S.E."/>
            <person name="Bellgard M.I."/>
        </authorList>
    </citation>
    <scope>NUCLEOTIDE SEQUENCE</scope>
    <source>
        <tissue evidence="2">Shoot tissue taken approximately 20 cm above the soil surface</tissue>
    </source>
</reference>
<organism evidence="2">
    <name type="scientific">Arundo donax</name>
    <name type="common">Giant reed</name>
    <name type="synonym">Donax arundinaceus</name>
    <dbReference type="NCBI Taxonomy" id="35708"/>
    <lineage>
        <taxon>Eukaryota</taxon>
        <taxon>Viridiplantae</taxon>
        <taxon>Streptophyta</taxon>
        <taxon>Embryophyta</taxon>
        <taxon>Tracheophyta</taxon>
        <taxon>Spermatophyta</taxon>
        <taxon>Magnoliopsida</taxon>
        <taxon>Liliopsida</taxon>
        <taxon>Poales</taxon>
        <taxon>Poaceae</taxon>
        <taxon>PACMAD clade</taxon>
        <taxon>Arundinoideae</taxon>
        <taxon>Arundineae</taxon>
        <taxon>Arundo</taxon>
    </lineage>
</organism>
<feature type="compositionally biased region" description="Polar residues" evidence="1">
    <location>
        <begin position="16"/>
        <end position="27"/>
    </location>
</feature>
<evidence type="ECO:0000256" key="1">
    <source>
        <dbReference type="SAM" id="MobiDB-lite"/>
    </source>
</evidence>
<feature type="compositionally biased region" description="Basic and acidic residues" evidence="1">
    <location>
        <begin position="1"/>
        <end position="12"/>
    </location>
</feature>
<dbReference type="EMBL" id="GBRH01163893">
    <property type="protein sequence ID" value="JAE34003.1"/>
    <property type="molecule type" value="Transcribed_RNA"/>
</dbReference>
<protein>
    <submittedName>
        <fullName evidence="2">Uncharacterized protein</fullName>
    </submittedName>
</protein>